<protein>
    <submittedName>
        <fullName evidence="1">Uncharacterized protein</fullName>
    </submittedName>
</protein>
<keyword evidence="2" id="KW-1185">Reference proteome</keyword>
<sequence>MQGSFYQKDLHLCSPSGNRNGCDRAVLWPTSLHHKNEFARSVKYYTFTEYGHEVPTSAVGLRPVSESSNRPIPSLPSINPILLHCLVTIALSPSQEAGKALVAPLRLRVFTDGGDYPFSIDSSCLLICSSTMLFKEKEFG</sequence>
<evidence type="ECO:0000313" key="2">
    <source>
        <dbReference type="Proteomes" id="UP000299102"/>
    </source>
</evidence>
<dbReference type="AlphaFoldDB" id="A0A4C1WZC8"/>
<proteinExistence type="predicted"/>
<name>A0A4C1WZC8_EUMVA</name>
<dbReference type="EMBL" id="BGZK01000669">
    <property type="protein sequence ID" value="GBP55457.1"/>
    <property type="molecule type" value="Genomic_DNA"/>
</dbReference>
<accession>A0A4C1WZC8</accession>
<evidence type="ECO:0000313" key="1">
    <source>
        <dbReference type="EMBL" id="GBP55457.1"/>
    </source>
</evidence>
<comment type="caution">
    <text evidence="1">The sequence shown here is derived from an EMBL/GenBank/DDBJ whole genome shotgun (WGS) entry which is preliminary data.</text>
</comment>
<gene>
    <name evidence="1" type="ORF">EVAR_42633_1</name>
</gene>
<reference evidence="1 2" key="1">
    <citation type="journal article" date="2019" name="Commun. Biol.">
        <title>The bagworm genome reveals a unique fibroin gene that provides high tensile strength.</title>
        <authorList>
            <person name="Kono N."/>
            <person name="Nakamura H."/>
            <person name="Ohtoshi R."/>
            <person name="Tomita M."/>
            <person name="Numata K."/>
            <person name="Arakawa K."/>
        </authorList>
    </citation>
    <scope>NUCLEOTIDE SEQUENCE [LARGE SCALE GENOMIC DNA]</scope>
</reference>
<dbReference type="Proteomes" id="UP000299102">
    <property type="component" value="Unassembled WGS sequence"/>
</dbReference>
<organism evidence="1 2">
    <name type="scientific">Eumeta variegata</name>
    <name type="common">Bagworm moth</name>
    <name type="synonym">Eumeta japonica</name>
    <dbReference type="NCBI Taxonomy" id="151549"/>
    <lineage>
        <taxon>Eukaryota</taxon>
        <taxon>Metazoa</taxon>
        <taxon>Ecdysozoa</taxon>
        <taxon>Arthropoda</taxon>
        <taxon>Hexapoda</taxon>
        <taxon>Insecta</taxon>
        <taxon>Pterygota</taxon>
        <taxon>Neoptera</taxon>
        <taxon>Endopterygota</taxon>
        <taxon>Lepidoptera</taxon>
        <taxon>Glossata</taxon>
        <taxon>Ditrysia</taxon>
        <taxon>Tineoidea</taxon>
        <taxon>Psychidae</taxon>
        <taxon>Oiketicinae</taxon>
        <taxon>Eumeta</taxon>
    </lineage>
</organism>